<feature type="region of interest" description="Disordered" evidence="1">
    <location>
        <begin position="306"/>
        <end position="328"/>
    </location>
</feature>
<feature type="region of interest" description="Disordered" evidence="1">
    <location>
        <begin position="460"/>
        <end position="494"/>
    </location>
</feature>
<feature type="compositionally biased region" description="Pro residues" evidence="1">
    <location>
        <begin position="404"/>
        <end position="413"/>
    </location>
</feature>
<feature type="compositionally biased region" description="Basic and acidic residues" evidence="1">
    <location>
        <begin position="306"/>
        <end position="319"/>
    </location>
</feature>
<accession>A0ABR1UWI3</accession>
<name>A0ABR1UWI3_9PEZI</name>
<evidence type="ECO:0000313" key="3">
    <source>
        <dbReference type="Proteomes" id="UP001446871"/>
    </source>
</evidence>
<dbReference type="EMBL" id="JAQQWM010000005">
    <property type="protein sequence ID" value="KAK8063296.1"/>
    <property type="molecule type" value="Genomic_DNA"/>
</dbReference>
<feature type="region of interest" description="Disordered" evidence="1">
    <location>
        <begin position="837"/>
        <end position="860"/>
    </location>
</feature>
<feature type="compositionally biased region" description="Acidic residues" evidence="1">
    <location>
        <begin position="463"/>
        <end position="494"/>
    </location>
</feature>
<keyword evidence="3" id="KW-1185">Reference proteome</keyword>
<sequence>MAEQSEHRPRGPTWTVQDLEGRYEVAKTFAEAPDVQAELEGHETFDYLCRYLYNRYIYLLQDVQGAVAGAAADKKRGGSMAAEFRAHGDKRDLLKTLLHLETKVLQDFNGTLLRMPLERFAREWGPFHPADEKDQERLRWLANAIADFRFLQDPTEPLYPAYGQRLRPHFRWMQKFINDCLPAPQDLWEDGDLKGNSEFENLWTEFKALKTDGGIDGDGNTVPNTDAENRHLVAESQVILQWALDALQLKAKDIEADWAYMQDPNHVPSYTVYPPYDPLFWEGQATADGARDLACYLGWDEDETTFRSHMGTDKPERDASAPPPPPAKVARIAALPEKKREAVLKTVLAKLESEAAAKMMQSVARKLEEIKNNKRPSPGENDAAAAASGPERKRRKREMMQKPELPPRPPNLPPSQVEPARLNPKMGWTEESIREALGRGPHHDQGALLEQQFNRQQFQPYDGTDEFYGDEDEDEDQDEVYGDEDEEDEDADEDMDADEIYENQVYNLDDAINDMMMLRSDLGLGNPLGPKVALVTPPEPLKEETRKSYEREWRAFAAKWEEVWKYVQELNKEHWHMKDHPTSTPYARRSIRTDALLQATVAKLEAALRQEEDVLKSTRPHLFKGGVPARLKAWRMTAWRSRYLRCLHLCLLCMAGDVDPADFDAVYDRRLEDIIEHEQAWMEADQYALEKQLKTPEAKKDARERIKARKANIKSYNEYLEDGGQVTSGATETETDTDTETETPQQQQPAAPTTPKPKTKRVPPPPTTTTPAFVPNPLPVWPSTRMRPEHEQQLQKLMQRIAAHSHHPPGEKMKEDLGPYAIEMPEGPVLGSLAHDPGHPTARRPAADPRSARKFAAGGPPAYETLPTGTVFEKLQYMIILTLWRCSLAATTGLKMIEVNKDYENGN</sequence>
<gene>
    <name evidence="2" type="ORF">PG996_007948</name>
</gene>
<evidence type="ECO:0000256" key="1">
    <source>
        <dbReference type="SAM" id="MobiDB-lite"/>
    </source>
</evidence>
<dbReference type="Proteomes" id="UP001446871">
    <property type="component" value="Unassembled WGS sequence"/>
</dbReference>
<evidence type="ECO:0000313" key="2">
    <source>
        <dbReference type="EMBL" id="KAK8063296.1"/>
    </source>
</evidence>
<organism evidence="2 3">
    <name type="scientific">Apiospora saccharicola</name>
    <dbReference type="NCBI Taxonomy" id="335842"/>
    <lineage>
        <taxon>Eukaryota</taxon>
        <taxon>Fungi</taxon>
        <taxon>Dikarya</taxon>
        <taxon>Ascomycota</taxon>
        <taxon>Pezizomycotina</taxon>
        <taxon>Sordariomycetes</taxon>
        <taxon>Xylariomycetidae</taxon>
        <taxon>Amphisphaeriales</taxon>
        <taxon>Apiosporaceae</taxon>
        <taxon>Apiospora</taxon>
    </lineage>
</organism>
<feature type="compositionally biased region" description="Pro residues" evidence="1">
    <location>
        <begin position="762"/>
        <end position="779"/>
    </location>
</feature>
<comment type="caution">
    <text evidence="2">The sequence shown here is derived from an EMBL/GenBank/DDBJ whole genome shotgun (WGS) entry which is preliminary data.</text>
</comment>
<feature type="compositionally biased region" description="Low complexity" evidence="1">
    <location>
        <begin position="742"/>
        <end position="753"/>
    </location>
</feature>
<feature type="region of interest" description="Disordered" evidence="1">
    <location>
        <begin position="719"/>
        <end position="779"/>
    </location>
</feature>
<proteinExistence type="predicted"/>
<reference evidence="2 3" key="1">
    <citation type="submission" date="2023-01" db="EMBL/GenBank/DDBJ databases">
        <title>Analysis of 21 Apiospora genomes using comparative genomics revels a genus with tremendous synthesis potential of carbohydrate active enzymes and secondary metabolites.</title>
        <authorList>
            <person name="Sorensen T."/>
        </authorList>
    </citation>
    <scope>NUCLEOTIDE SEQUENCE [LARGE SCALE GENOMIC DNA]</scope>
    <source>
        <strain evidence="2 3">CBS 83171</strain>
    </source>
</reference>
<protein>
    <submittedName>
        <fullName evidence="2">Uncharacterized protein</fullName>
    </submittedName>
</protein>
<feature type="region of interest" description="Disordered" evidence="1">
    <location>
        <begin position="370"/>
        <end position="422"/>
    </location>
</feature>